<name>A0A9D4KYP6_DREPO</name>
<accession>A0A9D4KYP6</accession>
<protein>
    <submittedName>
        <fullName evidence="2">Uncharacterized protein</fullName>
    </submittedName>
</protein>
<evidence type="ECO:0000313" key="2">
    <source>
        <dbReference type="EMBL" id="KAH3848588.1"/>
    </source>
</evidence>
<proteinExistence type="predicted"/>
<sequence>MSKEAKAKGTEILDKELQSSKVRQEKLLQLLQTPAVPQVPHPERLKFAEYLGHAFQNLPIFIYRDVQKSMFELMYNAEKQADMESRMSVPAPSNIPPQQYQQWQPDPS</sequence>
<comment type="caution">
    <text evidence="2">The sequence shown here is derived from an EMBL/GenBank/DDBJ whole genome shotgun (WGS) entry which is preliminary data.</text>
</comment>
<feature type="region of interest" description="Disordered" evidence="1">
    <location>
        <begin position="82"/>
        <end position="108"/>
    </location>
</feature>
<organism evidence="2 3">
    <name type="scientific">Dreissena polymorpha</name>
    <name type="common">Zebra mussel</name>
    <name type="synonym">Mytilus polymorpha</name>
    <dbReference type="NCBI Taxonomy" id="45954"/>
    <lineage>
        <taxon>Eukaryota</taxon>
        <taxon>Metazoa</taxon>
        <taxon>Spiralia</taxon>
        <taxon>Lophotrochozoa</taxon>
        <taxon>Mollusca</taxon>
        <taxon>Bivalvia</taxon>
        <taxon>Autobranchia</taxon>
        <taxon>Heteroconchia</taxon>
        <taxon>Euheterodonta</taxon>
        <taxon>Imparidentia</taxon>
        <taxon>Neoheterodontei</taxon>
        <taxon>Myida</taxon>
        <taxon>Dreissenoidea</taxon>
        <taxon>Dreissenidae</taxon>
        <taxon>Dreissena</taxon>
    </lineage>
</organism>
<dbReference type="EMBL" id="JAIWYP010000003">
    <property type="protein sequence ID" value="KAH3848588.1"/>
    <property type="molecule type" value="Genomic_DNA"/>
</dbReference>
<dbReference type="AlphaFoldDB" id="A0A9D4KYP6"/>
<keyword evidence="3" id="KW-1185">Reference proteome</keyword>
<feature type="compositionally biased region" description="Low complexity" evidence="1">
    <location>
        <begin position="96"/>
        <end position="108"/>
    </location>
</feature>
<reference evidence="2" key="2">
    <citation type="submission" date="2020-11" db="EMBL/GenBank/DDBJ databases">
        <authorList>
            <person name="McCartney M.A."/>
            <person name="Auch B."/>
            <person name="Kono T."/>
            <person name="Mallez S."/>
            <person name="Becker A."/>
            <person name="Gohl D.M."/>
            <person name="Silverstein K.A.T."/>
            <person name="Koren S."/>
            <person name="Bechman K.B."/>
            <person name="Herman A."/>
            <person name="Abrahante J.E."/>
            <person name="Garbe J."/>
        </authorList>
    </citation>
    <scope>NUCLEOTIDE SEQUENCE</scope>
    <source>
        <strain evidence="2">Duluth1</strain>
        <tissue evidence="2">Whole animal</tissue>
    </source>
</reference>
<reference evidence="2" key="1">
    <citation type="journal article" date="2019" name="bioRxiv">
        <title>The Genome of the Zebra Mussel, Dreissena polymorpha: A Resource for Invasive Species Research.</title>
        <authorList>
            <person name="McCartney M.A."/>
            <person name="Auch B."/>
            <person name="Kono T."/>
            <person name="Mallez S."/>
            <person name="Zhang Y."/>
            <person name="Obille A."/>
            <person name="Becker A."/>
            <person name="Abrahante J.E."/>
            <person name="Garbe J."/>
            <person name="Badalamenti J.P."/>
            <person name="Herman A."/>
            <person name="Mangelson H."/>
            <person name="Liachko I."/>
            <person name="Sullivan S."/>
            <person name="Sone E.D."/>
            <person name="Koren S."/>
            <person name="Silverstein K.A.T."/>
            <person name="Beckman K.B."/>
            <person name="Gohl D.M."/>
        </authorList>
    </citation>
    <scope>NUCLEOTIDE SEQUENCE</scope>
    <source>
        <strain evidence="2">Duluth1</strain>
        <tissue evidence="2">Whole animal</tissue>
    </source>
</reference>
<gene>
    <name evidence="2" type="ORF">DPMN_090967</name>
</gene>
<evidence type="ECO:0000313" key="3">
    <source>
        <dbReference type="Proteomes" id="UP000828390"/>
    </source>
</evidence>
<dbReference type="Proteomes" id="UP000828390">
    <property type="component" value="Unassembled WGS sequence"/>
</dbReference>
<evidence type="ECO:0000256" key="1">
    <source>
        <dbReference type="SAM" id="MobiDB-lite"/>
    </source>
</evidence>